<evidence type="ECO:0000256" key="1">
    <source>
        <dbReference type="SAM" id="MobiDB-lite"/>
    </source>
</evidence>
<comment type="caution">
    <text evidence="3">The sequence shown here is derived from an EMBL/GenBank/DDBJ whole genome shotgun (WGS) entry which is preliminary data.</text>
</comment>
<dbReference type="Pfam" id="PF16064">
    <property type="entry name" value="DUF4806"/>
    <property type="match status" value="1"/>
</dbReference>
<protein>
    <recommendedName>
        <fullName evidence="2">DUF4806 domain-containing protein</fullName>
    </recommendedName>
</protein>
<name>A0AAV0XNY8_9HEMI</name>
<accession>A0AAV0XNY8</accession>
<evidence type="ECO:0000259" key="2">
    <source>
        <dbReference type="Pfam" id="PF16064"/>
    </source>
</evidence>
<dbReference type="AlphaFoldDB" id="A0AAV0XNY8"/>
<sequence length="445" mass="51207">MWTLITLYEPPYDHETTELIPNAWLINNKYCWYPISFRLSTIKSLAKSETSPNFDQWDKCKIDILENNIDNYEYGLKIMLRAAKNKPLHSEHEQNKGRGKRIKKKSTYLELGKNSSSPSNSDDDDDSNDSYQQSKKQKKLVQNELLSLDEYPTFPLNQQNIASTSNDDQLSKKQTFIEIEDFSDILGSIMKKSTTEKNDIEKLQNDDELFGTENLISFDCKLLPKKNNRGHSCFFEHISDTNDTNALIVALGHTMCMISSDIEKLKKNSIFMKKELESYMVELLDSRARDDDGKNNSFTSNKCQEDNILSSFPFKNENDLNMMEKQLQCEDLRFTDKLISAFVFASEGKTISKVTNNLLKTIFTNELASMYSWKGQKNKKKLEDLHISKVIIAAVRKKFDNIHNCKQETITSIMSWMAQAPTRIQRSNSTKSNTADLNNTANAND</sequence>
<feature type="region of interest" description="Disordered" evidence="1">
    <location>
        <begin position="86"/>
        <end position="139"/>
    </location>
</feature>
<dbReference type="EMBL" id="CARXXK010000240">
    <property type="protein sequence ID" value="CAI6370180.1"/>
    <property type="molecule type" value="Genomic_DNA"/>
</dbReference>
<evidence type="ECO:0000313" key="4">
    <source>
        <dbReference type="Proteomes" id="UP001160148"/>
    </source>
</evidence>
<reference evidence="3 4" key="1">
    <citation type="submission" date="2023-01" db="EMBL/GenBank/DDBJ databases">
        <authorList>
            <person name="Whitehead M."/>
        </authorList>
    </citation>
    <scope>NUCLEOTIDE SEQUENCE [LARGE SCALE GENOMIC DNA]</scope>
</reference>
<evidence type="ECO:0000313" key="3">
    <source>
        <dbReference type="EMBL" id="CAI6370180.1"/>
    </source>
</evidence>
<feature type="region of interest" description="Disordered" evidence="1">
    <location>
        <begin position="424"/>
        <end position="445"/>
    </location>
</feature>
<feature type="domain" description="DUF4806" evidence="2">
    <location>
        <begin position="311"/>
        <end position="391"/>
    </location>
</feature>
<keyword evidence="4" id="KW-1185">Reference proteome</keyword>
<dbReference type="PANTHER" id="PTHR34153">
    <property type="entry name" value="SI:CH211-262H13.3-RELATED-RELATED"/>
    <property type="match status" value="1"/>
</dbReference>
<feature type="compositionally biased region" description="Basic residues" evidence="1">
    <location>
        <begin position="97"/>
        <end position="106"/>
    </location>
</feature>
<proteinExistence type="predicted"/>
<feature type="compositionally biased region" description="Low complexity" evidence="1">
    <location>
        <begin position="433"/>
        <end position="445"/>
    </location>
</feature>
<dbReference type="InterPro" id="IPR032071">
    <property type="entry name" value="DUF4806"/>
</dbReference>
<organism evidence="3 4">
    <name type="scientific">Macrosiphum euphorbiae</name>
    <name type="common">potato aphid</name>
    <dbReference type="NCBI Taxonomy" id="13131"/>
    <lineage>
        <taxon>Eukaryota</taxon>
        <taxon>Metazoa</taxon>
        <taxon>Ecdysozoa</taxon>
        <taxon>Arthropoda</taxon>
        <taxon>Hexapoda</taxon>
        <taxon>Insecta</taxon>
        <taxon>Pterygota</taxon>
        <taxon>Neoptera</taxon>
        <taxon>Paraneoptera</taxon>
        <taxon>Hemiptera</taxon>
        <taxon>Sternorrhyncha</taxon>
        <taxon>Aphidomorpha</taxon>
        <taxon>Aphidoidea</taxon>
        <taxon>Aphididae</taxon>
        <taxon>Macrosiphini</taxon>
        <taxon>Macrosiphum</taxon>
    </lineage>
</organism>
<dbReference type="Proteomes" id="UP001160148">
    <property type="component" value="Unassembled WGS sequence"/>
</dbReference>
<dbReference type="PANTHER" id="PTHR34153:SF2">
    <property type="entry name" value="SI:CH211-262H13.3-RELATED"/>
    <property type="match status" value="1"/>
</dbReference>
<gene>
    <name evidence="3" type="ORF">MEUPH1_LOCUS24329</name>
</gene>